<proteinExistence type="predicted"/>
<reference evidence="8 9" key="1">
    <citation type="journal article" date="2024" name="Microbiology">
        <title>Methylomarinum rosea sp. nov., a novel halophilic methanotrophic bacterium from the hypersaline Lake Elton.</title>
        <authorList>
            <person name="Suleimanov R.Z."/>
            <person name="Oshkin I.Y."/>
            <person name="Danilova O.V."/>
            <person name="Suzina N.E."/>
            <person name="Dedysh S.N."/>
        </authorList>
    </citation>
    <scope>NUCLEOTIDE SEQUENCE [LARGE SCALE GENOMIC DNA]</scope>
    <source>
        <strain evidence="8 9">Ch1-1</strain>
    </source>
</reference>
<evidence type="ECO:0000313" key="8">
    <source>
        <dbReference type="EMBL" id="XBS20351.1"/>
    </source>
</evidence>
<keyword evidence="5 6" id="KW-0472">Membrane</keyword>
<sequence>MIRLVYISQAVKPFSTDELMALLRECRRSNSKKGMTGVLLYHNECFIQVLEGKEEIVNKTFDVIKKDPRHKNVTELKRSYITDRQFKQWSMGFEEFEESQIANLNIEGLNNFFSDGNQHQDQGFNQNLVSSLMSFFKQSYEKRTSHEELPIHDDQQGILILFHKAIRFAITLLAFLMVIVIYLGVADVVYVMYQKLIHSSPFFLMTIPDILATFGAFLAVLIAIEIFLNISLYLRSDVIPVKLVVATALMAISRKVIVFDFKSIQPDYVYASAAVVLALGLTYWLLDKKDKHDE</sequence>
<dbReference type="InterPro" id="IPR007024">
    <property type="entry name" value="BLUF_domain"/>
</dbReference>
<dbReference type="GO" id="GO:0009882">
    <property type="term" value="F:blue light photoreceptor activity"/>
    <property type="evidence" value="ECO:0007669"/>
    <property type="project" value="InterPro"/>
</dbReference>
<evidence type="ECO:0000256" key="5">
    <source>
        <dbReference type="ARBA" id="ARBA00023136"/>
    </source>
</evidence>
<dbReference type="KEGG" id="mech:Q9L42_018690"/>
<dbReference type="InterPro" id="IPR020948">
    <property type="entry name" value="P_starv_induced_PsiE-like"/>
</dbReference>
<keyword evidence="2" id="KW-1003">Cell membrane</keyword>
<dbReference type="AlphaFoldDB" id="A0AAU7NUM0"/>
<dbReference type="Gene3D" id="3.30.70.100">
    <property type="match status" value="1"/>
</dbReference>
<protein>
    <submittedName>
        <fullName evidence="8">Phosphate-starvation-inducible PsiE family protein</fullName>
    </submittedName>
</protein>
<evidence type="ECO:0000259" key="7">
    <source>
        <dbReference type="PROSITE" id="PS50925"/>
    </source>
</evidence>
<evidence type="ECO:0000256" key="6">
    <source>
        <dbReference type="SAM" id="Phobius"/>
    </source>
</evidence>
<dbReference type="SMART" id="SM01034">
    <property type="entry name" value="BLUF"/>
    <property type="match status" value="1"/>
</dbReference>
<accession>A0AAU7NUM0</accession>
<dbReference type="Pfam" id="PF06146">
    <property type="entry name" value="PsiE"/>
    <property type="match status" value="1"/>
</dbReference>
<dbReference type="EMBL" id="CP157743">
    <property type="protein sequence ID" value="XBS20351.1"/>
    <property type="molecule type" value="Genomic_DNA"/>
</dbReference>
<dbReference type="RefSeq" id="WP_305906878.1">
    <property type="nucleotide sequence ID" value="NZ_CP157743.1"/>
</dbReference>
<keyword evidence="9" id="KW-1185">Reference proteome</keyword>
<feature type="transmembrane region" description="Helical" evidence="6">
    <location>
        <begin position="239"/>
        <end position="257"/>
    </location>
</feature>
<dbReference type="GO" id="GO:0005886">
    <property type="term" value="C:plasma membrane"/>
    <property type="evidence" value="ECO:0007669"/>
    <property type="project" value="UniProtKB-SubCell"/>
</dbReference>
<feature type="transmembrane region" description="Helical" evidence="6">
    <location>
        <begin position="210"/>
        <end position="232"/>
    </location>
</feature>
<evidence type="ECO:0000313" key="9">
    <source>
        <dbReference type="Proteomes" id="UP001225378"/>
    </source>
</evidence>
<evidence type="ECO:0000256" key="4">
    <source>
        <dbReference type="ARBA" id="ARBA00022989"/>
    </source>
</evidence>
<feature type="domain" description="BLUF" evidence="7">
    <location>
        <begin position="1"/>
        <end position="92"/>
    </location>
</feature>
<organism evidence="8 9">
    <name type="scientific">Methylomarinum roseum</name>
    <dbReference type="NCBI Taxonomy" id="3067653"/>
    <lineage>
        <taxon>Bacteria</taxon>
        <taxon>Pseudomonadati</taxon>
        <taxon>Pseudomonadota</taxon>
        <taxon>Gammaproteobacteria</taxon>
        <taxon>Methylococcales</taxon>
        <taxon>Methylococcaceae</taxon>
        <taxon>Methylomarinum</taxon>
    </lineage>
</organism>
<feature type="transmembrane region" description="Helical" evidence="6">
    <location>
        <begin position="168"/>
        <end position="190"/>
    </location>
</feature>
<evidence type="ECO:0000256" key="3">
    <source>
        <dbReference type="ARBA" id="ARBA00022692"/>
    </source>
</evidence>
<dbReference type="GO" id="GO:0071949">
    <property type="term" value="F:FAD binding"/>
    <property type="evidence" value="ECO:0007669"/>
    <property type="project" value="InterPro"/>
</dbReference>
<evidence type="ECO:0000256" key="2">
    <source>
        <dbReference type="ARBA" id="ARBA00022475"/>
    </source>
</evidence>
<dbReference type="InterPro" id="IPR036046">
    <property type="entry name" value="Acylphosphatase-like_dom_sf"/>
</dbReference>
<gene>
    <name evidence="8" type="ORF">Q9L42_018690</name>
</gene>
<feature type="transmembrane region" description="Helical" evidence="6">
    <location>
        <begin position="269"/>
        <end position="286"/>
    </location>
</feature>
<keyword evidence="4 6" id="KW-1133">Transmembrane helix</keyword>
<dbReference type="Pfam" id="PF04940">
    <property type="entry name" value="BLUF"/>
    <property type="match status" value="1"/>
</dbReference>
<comment type="subcellular location">
    <subcellularLocation>
        <location evidence="1">Cell membrane</location>
        <topology evidence="1">Multi-pass membrane protein</topology>
    </subcellularLocation>
</comment>
<dbReference type="PROSITE" id="PS50925">
    <property type="entry name" value="BLUF"/>
    <property type="match status" value="1"/>
</dbReference>
<dbReference type="SUPFAM" id="SSF54975">
    <property type="entry name" value="Acylphosphatase/BLUF domain-like"/>
    <property type="match status" value="1"/>
</dbReference>
<keyword evidence="3 6" id="KW-0812">Transmembrane</keyword>
<dbReference type="Proteomes" id="UP001225378">
    <property type="component" value="Chromosome"/>
</dbReference>
<name>A0AAU7NUM0_9GAMM</name>
<evidence type="ECO:0000256" key="1">
    <source>
        <dbReference type="ARBA" id="ARBA00004651"/>
    </source>
</evidence>